<reference evidence="2 3" key="1">
    <citation type="submission" date="2021-06" db="EMBL/GenBank/DDBJ databases">
        <title>Caerostris extrusa draft genome.</title>
        <authorList>
            <person name="Kono N."/>
            <person name="Arakawa K."/>
        </authorList>
    </citation>
    <scope>NUCLEOTIDE SEQUENCE [LARGE SCALE GENOMIC DNA]</scope>
</reference>
<sequence length="84" mass="9209">MSGDSLTFISSLSLFYSRHAPTTPPARPISRIIPIRVNIPRRGKTRPSSHYSANHIDLSPASQWRSPVIGGEEHLAERGGHQGP</sequence>
<feature type="region of interest" description="Disordered" evidence="1">
    <location>
        <begin position="40"/>
        <end position="84"/>
    </location>
</feature>
<name>A0AAV4U2C6_CAEEX</name>
<evidence type="ECO:0000313" key="3">
    <source>
        <dbReference type="Proteomes" id="UP001054945"/>
    </source>
</evidence>
<keyword evidence="3" id="KW-1185">Reference proteome</keyword>
<evidence type="ECO:0000313" key="2">
    <source>
        <dbReference type="EMBL" id="GIY51887.1"/>
    </source>
</evidence>
<gene>
    <name evidence="2" type="ORF">CEXT_260011</name>
</gene>
<protein>
    <submittedName>
        <fullName evidence="2">Uncharacterized protein</fullName>
    </submittedName>
</protein>
<dbReference type="Proteomes" id="UP001054945">
    <property type="component" value="Unassembled WGS sequence"/>
</dbReference>
<accession>A0AAV4U2C6</accession>
<evidence type="ECO:0000256" key="1">
    <source>
        <dbReference type="SAM" id="MobiDB-lite"/>
    </source>
</evidence>
<dbReference type="EMBL" id="BPLR01012173">
    <property type="protein sequence ID" value="GIY51887.1"/>
    <property type="molecule type" value="Genomic_DNA"/>
</dbReference>
<proteinExistence type="predicted"/>
<comment type="caution">
    <text evidence="2">The sequence shown here is derived from an EMBL/GenBank/DDBJ whole genome shotgun (WGS) entry which is preliminary data.</text>
</comment>
<feature type="compositionally biased region" description="Basic and acidic residues" evidence="1">
    <location>
        <begin position="71"/>
        <end position="84"/>
    </location>
</feature>
<dbReference type="AlphaFoldDB" id="A0AAV4U2C6"/>
<organism evidence="2 3">
    <name type="scientific">Caerostris extrusa</name>
    <name type="common">Bark spider</name>
    <name type="synonym">Caerostris bankana</name>
    <dbReference type="NCBI Taxonomy" id="172846"/>
    <lineage>
        <taxon>Eukaryota</taxon>
        <taxon>Metazoa</taxon>
        <taxon>Ecdysozoa</taxon>
        <taxon>Arthropoda</taxon>
        <taxon>Chelicerata</taxon>
        <taxon>Arachnida</taxon>
        <taxon>Araneae</taxon>
        <taxon>Araneomorphae</taxon>
        <taxon>Entelegynae</taxon>
        <taxon>Araneoidea</taxon>
        <taxon>Araneidae</taxon>
        <taxon>Caerostris</taxon>
    </lineage>
</organism>